<dbReference type="InterPro" id="IPR005727">
    <property type="entry name" value="Ribosomal_uL22_bac/chlpt-type"/>
</dbReference>
<dbReference type="NCBIfam" id="TIGR01044">
    <property type="entry name" value="rplV_bact"/>
    <property type="match status" value="1"/>
</dbReference>
<evidence type="ECO:0000256" key="2">
    <source>
        <dbReference type="ARBA" id="ARBA00022730"/>
    </source>
</evidence>
<dbReference type="EMBL" id="VSSQ01050168">
    <property type="protein sequence ID" value="MPN04243.1"/>
    <property type="molecule type" value="Genomic_DNA"/>
</dbReference>
<comment type="similarity">
    <text evidence="1">Belongs to the universal ribosomal protein uL22 family.</text>
</comment>
<dbReference type="InterPro" id="IPR036394">
    <property type="entry name" value="Ribosomal_uL22_sf"/>
</dbReference>
<dbReference type="PANTHER" id="PTHR13501">
    <property type="entry name" value="CHLOROPLAST 50S RIBOSOMAL PROTEIN L22-RELATED"/>
    <property type="match status" value="1"/>
</dbReference>
<dbReference type="Gene3D" id="3.90.470.10">
    <property type="entry name" value="Ribosomal protein L22/L17"/>
    <property type="match status" value="1"/>
</dbReference>
<evidence type="ECO:0000256" key="6">
    <source>
        <dbReference type="ARBA" id="ARBA00035480"/>
    </source>
</evidence>
<dbReference type="FunFam" id="3.90.470.10:FF:000011">
    <property type="entry name" value="50S ribosomal protein L22"/>
    <property type="match status" value="1"/>
</dbReference>
<accession>A0A645EUR3</accession>
<sequence length="113" mass="12594">MQAKAIARYVRISPRKVRQVVDLIRGKQVKDAFAILQFTPNGATEPVAKVLKSAVANAEHNLEMDADELFVTEIFVDQGPTLKRIKPRAMGRADQIRKRSSHITVVVGEKKEG</sequence>
<dbReference type="AlphaFoldDB" id="A0A645EUR3"/>
<dbReference type="PANTHER" id="PTHR13501:SF8">
    <property type="entry name" value="LARGE RIBOSOMAL SUBUNIT PROTEIN UL22M"/>
    <property type="match status" value="1"/>
</dbReference>
<evidence type="ECO:0000313" key="7">
    <source>
        <dbReference type="EMBL" id="MPN04243.1"/>
    </source>
</evidence>
<dbReference type="GO" id="GO:0003735">
    <property type="term" value="F:structural constituent of ribosome"/>
    <property type="evidence" value="ECO:0007669"/>
    <property type="project" value="InterPro"/>
</dbReference>
<keyword evidence="5" id="KW-0687">Ribonucleoprotein</keyword>
<protein>
    <recommendedName>
        <fullName evidence="6">50S ribosomal protein L22</fullName>
    </recommendedName>
</protein>
<evidence type="ECO:0000256" key="1">
    <source>
        <dbReference type="ARBA" id="ARBA00009451"/>
    </source>
</evidence>
<reference evidence="7" key="1">
    <citation type="submission" date="2019-08" db="EMBL/GenBank/DDBJ databases">
        <authorList>
            <person name="Kucharzyk K."/>
            <person name="Murdoch R.W."/>
            <person name="Higgins S."/>
            <person name="Loffler F."/>
        </authorList>
    </citation>
    <scope>NUCLEOTIDE SEQUENCE</scope>
</reference>
<gene>
    <name evidence="7" type="primary">rplV_34</name>
    <name evidence="7" type="ORF">SDC9_151479</name>
</gene>
<evidence type="ECO:0000256" key="3">
    <source>
        <dbReference type="ARBA" id="ARBA00022884"/>
    </source>
</evidence>
<dbReference type="InterPro" id="IPR001063">
    <property type="entry name" value="Ribosomal_uL22"/>
</dbReference>
<proteinExistence type="inferred from homology"/>
<evidence type="ECO:0000256" key="4">
    <source>
        <dbReference type="ARBA" id="ARBA00022980"/>
    </source>
</evidence>
<dbReference type="HAMAP" id="MF_01331_B">
    <property type="entry name" value="Ribosomal_uL22_B"/>
    <property type="match status" value="1"/>
</dbReference>
<dbReference type="GO" id="GO:0022625">
    <property type="term" value="C:cytosolic large ribosomal subunit"/>
    <property type="evidence" value="ECO:0007669"/>
    <property type="project" value="TreeGrafter"/>
</dbReference>
<dbReference type="InterPro" id="IPR018260">
    <property type="entry name" value="Ribosomal_uL22_CS"/>
</dbReference>
<dbReference type="CDD" id="cd00336">
    <property type="entry name" value="Ribosomal_L22"/>
    <property type="match status" value="1"/>
</dbReference>
<keyword evidence="2" id="KW-0699">rRNA-binding</keyword>
<keyword evidence="4 7" id="KW-0689">Ribosomal protein</keyword>
<dbReference type="Pfam" id="PF00237">
    <property type="entry name" value="Ribosomal_L22"/>
    <property type="match status" value="1"/>
</dbReference>
<dbReference type="PROSITE" id="PS00464">
    <property type="entry name" value="RIBOSOMAL_L22"/>
    <property type="match status" value="1"/>
</dbReference>
<organism evidence="7">
    <name type="scientific">bioreactor metagenome</name>
    <dbReference type="NCBI Taxonomy" id="1076179"/>
    <lineage>
        <taxon>unclassified sequences</taxon>
        <taxon>metagenomes</taxon>
        <taxon>ecological metagenomes</taxon>
    </lineage>
</organism>
<evidence type="ECO:0000256" key="5">
    <source>
        <dbReference type="ARBA" id="ARBA00023274"/>
    </source>
</evidence>
<name>A0A645EUR3_9ZZZZ</name>
<dbReference type="SUPFAM" id="SSF54843">
    <property type="entry name" value="Ribosomal protein L22"/>
    <property type="match status" value="1"/>
</dbReference>
<dbReference type="GO" id="GO:0019843">
    <property type="term" value="F:rRNA binding"/>
    <property type="evidence" value="ECO:0007669"/>
    <property type="project" value="UniProtKB-KW"/>
</dbReference>
<comment type="caution">
    <text evidence="7">The sequence shown here is derived from an EMBL/GenBank/DDBJ whole genome shotgun (WGS) entry which is preliminary data.</text>
</comment>
<keyword evidence="3" id="KW-0694">RNA-binding</keyword>
<dbReference type="GO" id="GO:0006412">
    <property type="term" value="P:translation"/>
    <property type="evidence" value="ECO:0007669"/>
    <property type="project" value="InterPro"/>
</dbReference>
<dbReference type="InterPro" id="IPR047867">
    <property type="entry name" value="Ribosomal_uL22_bac/org-type"/>
</dbReference>